<comment type="caution">
    <text evidence="2">The sequence shown here is derived from an EMBL/GenBank/DDBJ whole genome shotgun (WGS) entry which is preliminary data.</text>
</comment>
<keyword evidence="3" id="KW-1185">Reference proteome</keyword>
<dbReference type="AlphaFoldDB" id="A0A2U2X4F0"/>
<dbReference type="Proteomes" id="UP000245375">
    <property type="component" value="Unassembled WGS sequence"/>
</dbReference>
<evidence type="ECO:0000259" key="1">
    <source>
        <dbReference type="Pfam" id="PF10077"/>
    </source>
</evidence>
<evidence type="ECO:0000313" key="3">
    <source>
        <dbReference type="Proteomes" id="UP000245375"/>
    </source>
</evidence>
<dbReference type="OrthoDB" id="884440at2"/>
<dbReference type="EMBL" id="QFRI01000002">
    <property type="protein sequence ID" value="PWH82665.1"/>
    <property type="molecule type" value="Genomic_DNA"/>
</dbReference>
<protein>
    <recommendedName>
        <fullName evidence="1">DUF2314 domain-containing protein</fullName>
    </recommendedName>
</protein>
<dbReference type="RefSeq" id="WP_109353020.1">
    <property type="nucleotide sequence ID" value="NZ_QFRI01000002.1"/>
</dbReference>
<reference evidence="3" key="3">
    <citation type="submission" date="2018-05" db="EMBL/GenBank/DDBJ databases">
        <authorList>
            <person name="Lu D."/>
        </authorList>
    </citation>
    <scope>NUCLEOTIDE SEQUENCE [LARGE SCALE GENOMIC DNA]</scope>
    <source>
        <strain evidence="3">ZY111</strain>
    </source>
</reference>
<reference evidence="3" key="2">
    <citation type="submission" date="2018-05" db="EMBL/GenBank/DDBJ databases">
        <title>Algibacter marinivivus sp. nov., isolated from sample around a algae.</title>
        <authorList>
            <person name="Lu D."/>
        </authorList>
    </citation>
    <scope>NUCLEOTIDE SEQUENCE [LARGE SCALE GENOMIC DNA]</scope>
    <source>
        <strain evidence="3">ZY111</strain>
    </source>
</reference>
<proteinExistence type="predicted"/>
<sequence length="439" mass="50323">MTFRFLIFALLTVTLSSSQNKIPKGNLSDDTIFFEFAIYFLKNDKIDDDEAKKIFKDQYPNFKVHDTFPNPDTLKGNNVIITGVDNVMIDFPPMDLEYLKYTNQGLTEREKTDLQTSKYALVLDFTCEKNQLIASLKKANDYIFSLIKNKDAVVFDSETRETFSKKFWKEKRLISNKSVNLAEHITIHFYQKDEFCRAISLGMLKFGLPDIVIENLSCKSGPELASFINLIAQTLFEKQALEKSGVLNLDINTIENKPLKTRLLSDLYENATKQAEVQLIEGGLEEGDPENRLIEVAFSSDNPQIEQNEVISKIFGSLDEVTFLKHDEKLEAASNRAKAKIPELQKLFLAGLPLNTHLLIKFPFESEDGQREWMWVEITKWKGEKVDGLLQNDPRFVMTLKAGQKVTKNINDMFDYILYKPDGSQEGNETGEIIMESQR</sequence>
<gene>
    <name evidence="2" type="ORF">DIS18_10530</name>
</gene>
<accession>A0A2U2X4F0</accession>
<organism evidence="2 3">
    <name type="scientific">Algibacter marinivivus</name>
    <dbReference type="NCBI Taxonomy" id="2100723"/>
    <lineage>
        <taxon>Bacteria</taxon>
        <taxon>Pseudomonadati</taxon>
        <taxon>Bacteroidota</taxon>
        <taxon>Flavobacteriia</taxon>
        <taxon>Flavobacteriales</taxon>
        <taxon>Flavobacteriaceae</taxon>
        <taxon>Algibacter</taxon>
    </lineage>
</organism>
<dbReference type="Pfam" id="PF10077">
    <property type="entry name" value="DUF2314"/>
    <property type="match status" value="1"/>
</dbReference>
<evidence type="ECO:0000313" key="2">
    <source>
        <dbReference type="EMBL" id="PWH82665.1"/>
    </source>
</evidence>
<name>A0A2U2X4F0_9FLAO</name>
<dbReference type="InterPro" id="IPR018756">
    <property type="entry name" value="DUF2314"/>
</dbReference>
<feature type="domain" description="DUF2314" evidence="1">
    <location>
        <begin position="330"/>
        <end position="420"/>
    </location>
</feature>
<reference evidence="2 3" key="1">
    <citation type="submission" date="2018-05" db="EMBL/GenBank/DDBJ databases">
        <title>Algibacter marinivivus sp. nov., isolated from sample around a algae.</title>
        <authorList>
            <person name="Zhong X."/>
        </authorList>
    </citation>
    <scope>NUCLEOTIDE SEQUENCE [LARGE SCALE GENOMIC DNA]</scope>
    <source>
        <strain evidence="2 3">ZY111</strain>
    </source>
</reference>